<comment type="caution">
    <text evidence="1">The sequence shown here is derived from an EMBL/GenBank/DDBJ whole genome shotgun (WGS) entry which is preliminary data.</text>
</comment>
<sequence>MNTAILNPKLDHPAYHQSIQLPKYNGKVTVFQATCSTDGAKVLRHANPDWTEADHLTLASLHATESAKQLMRYNVLLEAAAQETYGRPFRATDYRISAIASEEFSEEKKAELRKAAHARTHHDVVARAHLTAARRRKRMQ</sequence>
<evidence type="ECO:0000313" key="2">
    <source>
        <dbReference type="Proteomes" id="UP000056453"/>
    </source>
</evidence>
<dbReference type="EMBL" id="LPBJ01000047">
    <property type="protein sequence ID" value="KVP97869.1"/>
    <property type="molecule type" value="Genomic_DNA"/>
</dbReference>
<accession>A0AAW3MSH9</accession>
<organism evidence="1 2">
    <name type="scientific">Burkholderia ubonensis</name>
    <dbReference type="NCBI Taxonomy" id="101571"/>
    <lineage>
        <taxon>Bacteria</taxon>
        <taxon>Pseudomonadati</taxon>
        <taxon>Pseudomonadota</taxon>
        <taxon>Betaproteobacteria</taxon>
        <taxon>Burkholderiales</taxon>
        <taxon>Burkholderiaceae</taxon>
        <taxon>Burkholderia</taxon>
        <taxon>Burkholderia cepacia complex</taxon>
    </lineage>
</organism>
<name>A0AAW3MSH9_9BURK</name>
<keyword evidence="2" id="KW-1185">Reference proteome</keyword>
<protein>
    <submittedName>
        <fullName evidence="1">Uncharacterized protein</fullName>
    </submittedName>
</protein>
<gene>
    <name evidence="1" type="ORF">WJ96_04685</name>
</gene>
<dbReference type="AlphaFoldDB" id="A0AAW3MSH9"/>
<dbReference type="RefSeq" id="WP_059954001.1">
    <property type="nucleotide sequence ID" value="NZ_LPBJ01000047.1"/>
</dbReference>
<evidence type="ECO:0000313" key="1">
    <source>
        <dbReference type="EMBL" id="KVP97869.1"/>
    </source>
</evidence>
<proteinExistence type="predicted"/>
<reference evidence="1 2" key="1">
    <citation type="submission" date="2015-11" db="EMBL/GenBank/DDBJ databases">
        <title>Expanding the genomic diversity of Burkholderia species for the development of highly accurate diagnostics.</title>
        <authorList>
            <person name="Sahl J."/>
            <person name="Keim P."/>
            <person name="Wagner D."/>
        </authorList>
    </citation>
    <scope>NUCLEOTIDE SEQUENCE [LARGE SCALE GENOMIC DNA]</scope>
    <source>
        <strain evidence="1 2">MSMB1808WGS</strain>
    </source>
</reference>
<dbReference type="Proteomes" id="UP000056453">
    <property type="component" value="Unassembled WGS sequence"/>
</dbReference>